<feature type="transmembrane region" description="Helical" evidence="1">
    <location>
        <begin position="502"/>
        <end position="519"/>
    </location>
</feature>
<feature type="transmembrane region" description="Helical" evidence="1">
    <location>
        <begin position="596"/>
        <end position="613"/>
    </location>
</feature>
<feature type="transmembrane region" description="Helical" evidence="1">
    <location>
        <begin position="453"/>
        <end position="471"/>
    </location>
</feature>
<dbReference type="RefSeq" id="WP_120169603.1">
    <property type="nucleotide sequence ID" value="NZ_MCIB01000023.1"/>
</dbReference>
<reference evidence="2 3" key="1">
    <citation type="submission" date="2016-08" db="EMBL/GenBank/DDBJ databases">
        <title>Novel Firmicutes and Novel Genomes.</title>
        <authorList>
            <person name="Poppleton D.I."/>
            <person name="Gribaldo S."/>
        </authorList>
    </citation>
    <scope>NUCLEOTIDE SEQUENCE [LARGE SCALE GENOMIC DNA]</scope>
    <source>
        <strain evidence="2 3">CTT3</strain>
    </source>
</reference>
<name>A0A419T190_9FIRM</name>
<comment type="caution">
    <text evidence="2">The sequence shown here is derived from an EMBL/GenBank/DDBJ whole genome shotgun (WGS) entry which is preliminary data.</text>
</comment>
<sequence length="637" mass="73267">MRRYLAVFFTIIILILNINNTVIADKNKKTLIIIVDKLDFFLAKEIYNDKNMSIGLMNIKTGNIYKNNSQESFFTTISTGRRVKVEKGLFKGITKKSKGLYIKGYDDIFSFSWEIDIFGQFFKKQKIKVGYIGKDPSAIIAADKNGFIEYGENKVIYNLSWLESEIENIYKKVDILILSYKFKEENKRIRILNNLLKNIDYQYLLIFPQDIKGDINKRWNTTLVPLLYKLPYSKKGILTSGTTKRVGVITNLDIFPTIASIYNIDNSMFIGNPIEVIDNKKAFNISKDNLIEFLNLNIIKYIIHGIIILSQFYIILKWNSKDKKKIRNLKTVSTSISAGIFISLILGLLDIHKSIILYVLIFLLSSITVSFIFLKKEIKVVMLLCIGTSFMILFGIFIYKPIIYDSYIGYNNIVAGGRFYGLNNEIMGVLLSTSIIGYFSLREKIENSIIKNSILFLYFPLVILSLSNRYGANFGGFLGAITAFLMIIYIIIFGAKLEEKNFLLLASIGVVIFLFNIYFDVNNAEKTHIGNLIERINLNGLNEFVTVFISKIKQFMFMIVIPPWSIIFLGQLYFIIKIYKSEKGLLFKIKDIYPEIMKGMYVVFITSVVVLFMNDTGVISFVYMNTYLISIIINLLN</sequence>
<feature type="transmembrane region" description="Helical" evidence="1">
    <location>
        <begin position="419"/>
        <end position="441"/>
    </location>
</feature>
<organism evidence="2 3">
    <name type="scientific">Thermohalobacter berrensis</name>
    <dbReference type="NCBI Taxonomy" id="99594"/>
    <lineage>
        <taxon>Bacteria</taxon>
        <taxon>Bacillati</taxon>
        <taxon>Bacillota</taxon>
        <taxon>Tissierellia</taxon>
        <taxon>Tissierellales</taxon>
        <taxon>Thermohalobacteraceae</taxon>
        <taxon>Thermohalobacter</taxon>
    </lineage>
</organism>
<dbReference type="OrthoDB" id="3199331at2"/>
<feature type="transmembrane region" description="Helical" evidence="1">
    <location>
        <begin position="355"/>
        <end position="374"/>
    </location>
</feature>
<dbReference type="Proteomes" id="UP000284177">
    <property type="component" value="Unassembled WGS sequence"/>
</dbReference>
<evidence type="ECO:0000256" key="1">
    <source>
        <dbReference type="SAM" id="Phobius"/>
    </source>
</evidence>
<dbReference type="AlphaFoldDB" id="A0A419T190"/>
<evidence type="ECO:0000313" key="3">
    <source>
        <dbReference type="Proteomes" id="UP000284177"/>
    </source>
</evidence>
<dbReference type="EMBL" id="MCIB01000023">
    <property type="protein sequence ID" value="RKD31216.1"/>
    <property type="molecule type" value="Genomic_DNA"/>
</dbReference>
<keyword evidence="1" id="KW-0472">Membrane</keyword>
<keyword evidence="1" id="KW-1133">Transmembrane helix</keyword>
<feature type="transmembrane region" description="Helical" evidence="1">
    <location>
        <begin position="298"/>
        <end position="316"/>
    </location>
</feature>
<feature type="transmembrane region" description="Helical" evidence="1">
    <location>
        <begin position="555"/>
        <end position="576"/>
    </location>
</feature>
<feature type="transmembrane region" description="Helical" evidence="1">
    <location>
        <begin position="381"/>
        <end position="399"/>
    </location>
</feature>
<feature type="transmembrane region" description="Helical" evidence="1">
    <location>
        <begin position="477"/>
        <end position="495"/>
    </location>
</feature>
<evidence type="ECO:0000313" key="2">
    <source>
        <dbReference type="EMBL" id="RKD31216.1"/>
    </source>
</evidence>
<accession>A0A419T190</accession>
<keyword evidence="3" id="KW-1185">Reference proteome</keyword>
<gene>
    <name evidence="2" type="ORF">BET03_03555</name>
</gene>
<keyword evidence="1" id="KW-0812">Transmembrane</keyword>
<proteinExistence type="predicted"/>
<protein>
    <submittedName>
        <fullName evidence="2">Uncharacterized protein</fullName>
    </submittedName>
</protein>
<feature type="transmembrane region" description="Helical" evidence="1">
    <location>
        <begin position="619"/>
        <end position="636"/>
    </location>
</feature>
<feature type="transmembrane region" description="Helical" evidence="1">
    <location>
        <begin position="328"/>
        <end position="349"/>
    </location>
</feature>